<dbReference type="Proteomes" id="UP000276133">
    <property type="component" value="Unassembled WGS sequence"/>
</dbReference>
<dbReference type="AlphaFoldDB" id="A0A3M7PL88"/>
<keyword evidence="2" id="KW-1185">Reference proteome</keyword>
<gene>
    <name evidence="1" type="ORF">BpHYR1_048918</name>
</gene>
<name>A0A3M7PL88_BRAPC</name>
<feature type="non-terminal residue" evidence="1">
    <location>
        <position position="86"/>
    </location>
</feature>
<organism evidence="1 2">
    <name type="scientific">Brachionus plicatilis</name>
    <name type="common">Marine rotifer</name>
    <name type="synonym">Brachionus muelleri</name>
    <dbReference type="NCBI Taxonomy" id="10195"/>
    <lineage>
        <taxon>Eukaryota</taxon>
        <taxon>Metazoa</taxon>
        <taxon>Spiralia</taxon>
        <taxon>Gnathifera</taxon>
        <taxon>Rotifera</taxon>
        <taxon>Eurotatoria</taxon>
        <taxon>Monogononta</taxon>
        <taxon>Pseudotrocha</taxon>
        <taxon>Ploima</taxon>
        <taxon>Brachionidae</taxon>
        <taxon>Brachionus</taxon>
    </lineage>
</organism>
<evidence type="ECO:0000313" key="1">
    <source>
        <dbReference type="EMBL" id="RMZ99753.1"/>
    </source>
</evidence>
<evidence type="ECO:0000313" key="2">
    <source>
        <dbReference type="Proteomes" id="UP000276133"/>
    </source>
</evidence>
<reference evidence="1 2" key="1">
    <citation type="journal article" date="2018" name="Sci. Rep.">
        <title>Genomic signatures of local adaptation to the degree of environmental predictability in rotifers.</title>
        <authorList>
            <person name="Franch-Gras L."/>
            <person name="Hahn C."/>
            <person name="Garcia-Roger E.M."/>
            <person name="Carmona M.J."/>
            <person name="Serra M."/>
            <person name="Gomez A."/>
        </authorList>
    </citation>
    <scope>NUCLEOTIDE SEQUENCE [LARGE SCALE GENOMIC DNA]</scope>
    <source>
        <strain evidence="1">HYR1</strain>
    </source>
</reference>
<comment type="caution">
    <text evidence="1">The sequence shown here is derived from an EMBL/GenBank/DDBJ whole genome shotgun (WGS) entry which is preliminary data.</text>
</comment>
<dbReference type="EMBL" id="REGN01010071">
    <property type="protein sequence ID" value="RMZ99753.1"/>
    <property type="molecule type" value="Genomic_DNA"/>
</dbReference>
<sequence length="86" mass="10313">MCKILLNNFITIKELEKEISSKIEKGMKIVYLFFIGNWKLVSRRPFFRICSTSFRFIDKLVLFLYTINFCAEKKTFSAERFEIVLN</sequence>
<accession>A0A3M7PL88</accession>
<proteinExistence type="predicted"/>
<protein>
    <submittedName>
        <fullName evidence="1">Uncharacterized protein</fullName>
    </submittedName>
</protein>